<feature type="signal peptide" evidence="1">
    <location>
        <begin position="1"/>
        <end position="27"/>
    </location>
</feature>
<accession>A0AAU7CGX8</accession>
<keyword evidence="2" id="KW-0121">Carboxypeptidase</keyword>
<keyword evidence="2" id="KW-0378">Hydrolase</keyword>
<dbReference type="SUPFAM" id="SSF49452">
    <property type="entry name" value="Starch-binding domain-like"/>
    <property type="match status" value="1"/>
</dbReference>
<dbReference type="RefSeq" id="WP_406697279.1">
    <property type="nucleotide sequence ID" value="NZ_CP155447.1"/>
</dbReference>
<keyword evidence="1" id="KW-0732">Signal</keyword>
<dbReference type="EMBL" id="CP155447">
    <property type="protein sequence ID" value="XBH04514.1"/>
    <property type="molecule type" value="Genomic_DNA"/>
</dbReference>
<dbReference type="SUPFAM" id="SSF49464">
    <property type="entry name" value="Carboxypeptidase regulatory domain-like"/>
    <property type="match status" value="3"/>
</dbReference>
<dbReference type="AlphaFoldDB" id="A0AAU7CGX8"/>
<reference evidence="2" key="1">
    <citation type="submission" date="2024-05" db="EMBL/GenBank/DDBJ databases">
        <title>Planctomycetes of the genus Singulisphaera possess chitinolytic capabilities.</title>
        <authorList>
            <person name="Ivanova A."/>
        </authorList>
    </citation>
    <scope>NUCLEOTIDE SEQUENCE</scope>
    <source>
        <strain evidence="2">Ch08T</strain>
    </source>
</reference>
<keyword evidence="2" id="KW-0645">Protease</keyword>
<evidence type="ECO:0000313" key="2">
    <source>
        <dbReference type="EMBL" id="XBH04514.1"/>
    </source>
</evidence>
<dbReference type="GO" id="GO:0030246">
    <property type="term" value="F:carbohydrate binding"/>
    <property type="evidence" value="ECO:0007669"/>
    <property type="project" value="InterPro"/>
</dbReference>
<dbReference type="InterPro" id="IPR013784">
    <property type="entry name" value="Carb-bd-like_fold"/>
</dbReference>
<name>A0AAU7CGX8_9BACT</name>
<dbReference type="Gene3D" id="2.60.40.1120">
    <property type="entry name" value="Carboxypeptidase-like, regulatory domain"/>
    <property type="match status" value="2"/>
</dbReference>
<gene>
    <name evidence="2" type="ORF">V5E97_00425</name>
</gene>
<dbReference type="GO" id="GO:0004180">
    <property type="term" value="F:carboxypeptidase activity"/>
    <property type="evidence" value="ECO:0007669"/>
    <property type="project" value="UniProtKB-KW"/>
</dbReference>
<dbReference type="Pfam" id="PF13620">
    <property type="entry name" value="CarboxypepD_reg"/>
    <property type="match status" value="2"/>
</dbReference>
<protein>
    <submittedName>
        <fullName evidence="2">Carboxypeptidase regulatory-like domain-containing protein</fullName>
    </submittedName>
</protein>
<proteinExistence type="predicted"/>
<evidence type="ECO:0000256" key="1">
    <source>
        <dbReference type="SAM" id="SignalP"/>
    </source>
</evidence>
<dbReference type="InterPro" id="IPR008969">
    <property type="entry name" value="CarboxyPept-like_regulatory"/>
</dbReference>
<organism evidence="2">
    <name type="scientific">Singulisphaera sp. Ch08</name>
    <dbReference type="NCBI Taxonomy" id="3120278"/>
    <lineage>
        <taxon>Bacteria</taxon>
        <taxon>Pseudomonadati</taxon>
        <taxon>Planctomycetota</taxon>
        <taxon>Planctomycetia</taxon>
        <taxon>Isosphaerales</taxon>
        <taxon>Isosphaeraceae</taxon>
        <taxon>Singulisphaera</taxon>
    </lineage>
</organism>
<sequence length="769" mass="82126">MWDRSRWALRMVCLGALLLLPPGQVEGGLVRGTVVDGDGKPAIGAKVWAAKLSFMETRETHEATADDKGAFAIEAGPGEWLVFALRGDEGGRGGWESIAKIGEDKPPAPVTIRLGAPTRLKGRLLDAETGEPITKGRFALNDARLLEVDSQGRFEAPGLELTNHEAYPLCPGYERKRILFDTTGRPDAELELRLPRAGKVVGRVLDGEGKPIPGASVGLRTSGSIFSGSALWEKCSEDGRYSYDGKPLGRSGRLSARAPGYQDQEREDVIALDASAPTEINFTLRPDPRKEPTTKTVAKALNRRTVSGTIVDSDQKPVADAVVRWGLLVSSDSVPETKSDAQGAFRLEHVPDTANVLSVMAKGLAPAFPLIEATGDFQVTVDLKRGVIIRGRVVDEAGNPIKGVHVVPQISTPRPNSGGFVYLDTLGANTDRDGKFTLEGMPENVSCDVVAEGWSAVRQKTLSASDESKNEVVLLGGGAIRGRVVDPLGNPVKNFRIQVGIPKNSKPGDPVGGYFAGYGGTGLAFTRNDGVFTISGLTAGNLHRLTVIAESFGGGEVDRVEAQSLGRLKPADDLTIKLEPGHTLRVRVIGEKGKLVEGARVTIIQNEGRGGFQWGYSDSSWDDSVTARANAQGWAEFPHLGFGKGTVVVRAKGFSRTRLEWVNDEEELIVFVEPESKITGTVLDESGKPVSGARLVLSWGNGEGMNILANEKDGRFLADELGANKYILSVMPSIGPALFSGSVEVEPGKTVTQDIRVKIPVPAAAGKRE</sequence>
<feature type="chain" id="PRO_5043907667" evidence="1">
    <location>
        <begin position="28"/>
        <end position="769"/>
    </location>
</feature>